<comment type="caution">
    <text evidence="3">The sequence shown here is derived from an EMBL/GenBank/DDBJ whole genome shotgun (WGS) entry which is preliminary data.</text>
</comment>
<keyword evidence="2" id="KW-0472">Membrane</keyword>
<evidence type="ECO:0000313" key="4">
    <source>
        <dbReference type="Proteomes" id="UP000827284"/>
    </source>
</evidence>
<keyword evidence="2" id="KW-0812">Transmembrane</keyword>
<accession>A0A9P3LWS7</accession>
<dbReference type="EMBL" id="BQFW01000008">
    <property type="protein sequence ID" value="GJJ73387.1"/>
    <property type="molecule type" value="Genomic_DNA"/>
</dbReference>
<dbReference type="OrthoDB" id="432685at2759"/>
<feature type="compositionally biased region" description="Basic and acidic residues" evidence="1">
    <location>
        <begin position="206"/>
        <end position="219"/>
    </location>
</feature>
<protein>
    <submittedName>
        <fullName evidence="3">Uncharacterized protein</fullName>
    </submittedName>
</protein>
<evidence type="ECO:0000256" key="1">
    <source>
        <dbReference type="SAM" id="MobiDB-lite"/>
    </source>
</evidence>
<name>A0A9P3LWS7_9FUNG</name>
<feature type="region of interest" description="Disordered" evidence="1">
    <location>
        <begin position="347"/>
        <end position="385"/>
    </location>
</feature>
<organism evidence="3 4">
    <name type="scientific">Entomortierella parvispora</name>
    <dbReference type="NCBI Taxonomy" id="205924"/>
    <lineage>
        <taxon>Eukaryota</taxon>
        <taxon>Fungi</taxon>
        <taxon>Fungi incertae sedis</taxon>
        <taxon>Mucoromycota</taxon>
        <taxon>Mortierellomycotina</taxon>
        <taxon>Mortierellomycetes</taxon>
        <taxon>Mortierellales</taxon>
        <taxon>Mortierellaceae</taxon>
        <taxon>Entomortierella</taxon>
    </lineage>
</organism>
<sequence length="794" mass="89145">MLRASYPPPATELPSLHGESSNDILARIWPEFDPSGLGIMADLMEKVLRRVEQEQGTSLLPPNGWVELGDYIATVKGTVVSQKDLSDLLGLLQGPALNAEPLNQQQGAPFLGGDDRAPMGQFDIQQEAEEGQREDEYDYEQEQEQELQEQEQESFEAPRLYPRHHSGAPLRGKGNSIRKISLSESTQFRVRHPRNTHSSQDDSDDSDHHHSFHEHDSHSGESSQSSSPAPSKFNNSDWRGNGQGHNQFSIREPSQIEFEGCGLDTESPPDHDLEIESVQIAYLRLQKKLRQTELEYEARANEQTKEDEQNQQKIDDLKRDLKTMRREISELKYTEQSKTSQIAELEQQIEKSERTSSTQKNSAATLKKQKDELEEENEHMKESLRQKEEALNSAIIRLTAFEADSRRINADQETMEELRDRLAAEITKNEAMAFQLELMNTEKMRLTELTGSLKTEVENLGGGLSSPTLDYDGNIQTGGRTLMSELQTAGFEAGIEPSDVTPDSIAARSPESTATRSPDAKWDPAHEGARRLLQESTSFNLKLKRSSMRDLGQRFKESGLEKQLQSPSTYTPNTDLSQTADILSKALSLKTKVDDVDCELPPGLQSLESKEMLLNKELGTNAELIEDLFKAREPSHPLAVTLTAEMVLGREPSTAKQQKADRARRRKVQQSRVLTQAEVVDLLNPGHANSSEAYLNAPVPTTRVLSKKENSKVIANVTLVSMYTIVVYLFGVITSVFLVDNGQAGGFNYGRFLSFDALQETNFDDHPSRFKVVEILFYWLQNLVWQGDGAYVPT</sequence>
<keyword evidence="4" id="KW-1185">Reference proteome</keyword>
<dbReference type="Proteomes" id="UP000827284">
    <property type="component" value="Unassembled WGS sequence"/>
</dbReference>
<keyword evidence="2" id="KW-1133">Transmembrane helix</keyword>
<gene>
    <name evidence="3" type="ORF">EMPS_05745</name>
</gene>
<feature type="region of interest" description="Disordered" evidence="1">
    <location>
        <begin position="128"/>
        <end position="248"/>
    </location>
</feature>
<feature type="compositionally biased region" description="Acidic residues" evidence="1">
    <location>
        <begin position="128"/>
        <end position="154"/>
    </location>
</feature>
<feature type="transmembrane region" description="Helical" evidence="2">
    <location>
        <begin position="713"/>
        <end position="739"/>
    </location>
</feature>
<proteinExistence type="predicted"/>
<feature type="compositionally biased region" description="Polar residues" evidence="1">
    <location>
        <begin position="355"/>
        <end position="364"/>
    </location>
</feature>
<reference evidence="3" key="1">
    <citation type="submission" date="2021-11" db="EMBL/GenBank/DDBJ databases">
        <authorList>
            <person name="Herlambang A."/>
            <person name="Guo Y."/>
            <person name="Takashima Y."/>
            <person name="Nishizawa T."/>
        </authorList>
    </citation>
    <scope>NUCLEOTIDE SEQUENCE</scope>
    <source>
        <strain evidence="3">E1425</strain>
    </source>
</reference>
<feature type="compositionally biased region" description="Polar residues" evidence="1">
    <location>
        <begin position="228"/>
        <end position="248"/>
    </location>
</feature>
<feature type="region of interest" description="Disordered" evidence="1">
    <location>
        <begin position="494"/>
        <end position="524"/>
    </location>
</feature>
<reference evidence="3" key="2">
    <citation type="journal article" date="2022" name="Microbiol. Resour. Announc.">
        <title>Whole-Genome Sequence of Entomortierella parvispora E1425, a Mucoromycotan Fungus Associated with Burkholderiaceae-Related Endosymbiotic Bacteria.</title>
        <authorList>
            <person name="Herlambang A."/>
            <person name="Guo Y."/>
            <person name="Takashima Y."/>
            <person name="Narisawa K."/>
            <person name="Ohta H."/>
            <person name="Nishizawa T."/>
        </authorList>
    </citation>
    <scope>NUCLEOTIDE SEQUENCE</scope>
    <source>
        <strain evidence="3">E1425</strain>
    </source>
</reference>
<evidence type="ECO:0000256" key="2">
    <source>
        <dbReference type="SAM" id="Phobius"/>
    </source>
</evidence>
<dbReference type="AlphaFoldDB" id="A0A9P3LWS7"/>
<evidence type="ECO:0000313" key="3">
    <source>
        <dbReference type="EMBL" id="GJJ73387.1"/>
    </source>
</evidence>